<proteinExistence type="predicted"/>
<dbReference type="Proteomes" id="UP000594262">
    <property type="component" value="Unplaced"/>
</dbReference>
<evidence type="ECO:0000259" key="2">
    <source>
        <dbReference type="PROSITE" id="PS50104"/>
    </source>
</evidence>
<evidence type="ECO:0000313" key="4">
    <source>
        <dbReference type="Proteomes" id="UP000594262"/>
    </source>
</evidence>
<dbReference type="InterPro" id="IPR000157">
    <property type="entry name" value="TIR_dom"/>
</dbReference>
<dbReference type="EnsemblMetazoa" id="CLYHEMT012406.1">
    <property type="protein sequence ID" value="CLYHEMP012406.1"/>
    <property type="gene ID" value="CLYHEMG012406"/>
</dbReference>
<dbReference type="GO" id="GO:0007165">
    <property type="term" value="P:signal transduction"/>
    <property type="evidence" value="ECO:0007669"/>
    <property type="project" value="InterPro"/>
</dbReference>
<dbReference type="SMART" id="SM00255">
    <property type="entry name" value="TIR"/>
    <property type="match status" value="1"/>
</dbReference>
<sequence>MAFDVYVSYAEEDSQWIHENLVEELEESSNLSVCLRSRDFDSDLSLIENRKLFVEKCSSCVLVFSKNYCKKASEWSYFTKLIKSKEDKSITGLLDNKGILCIYLSECNVPELFSKQKMLDWTAEDLRDLFWQRLIKFLKTAKKKSDIKKALSGKLKDCSNTNLKSAPKMNLSNTLEDAEVLENLNVKSNEELETEENENQKEEEEEEEQEKTTNVSDYILFDNVYPHLVSSSFCAEDEDLTRDDLEDLTLKMEDVKTMMLLQENNTPPADEQKIGFQQPGITGKNKHFEKFESQKEQMEVLDALQTMMEKFQSRYDLFAVQNQNNNNVMLILRKKRYRRILKNFEDCILQAVNGKKNSALIHSLPFVMDMLEGNQDIHGFQCCCCGNLFHSQRALDIHLDFCVKQHWKDLMKFTPKYKY</sequence>
<protein>
    <recommendedName>
        <fullName evidence="2">TIR domain-containing protein</fullName>
    </recommendedName>
</protein>
<dbReference type="AlphaFoldDB" id="A0A7M5VH14"/>
<dbReference type="PROSITE" id="PS50104">
    <property type="entry name" value="TIR"/>
    <property type="match status" value="1"/>
</dbReference>
<dbReference type="InterPro" id="IPR035897">
    <property type="entry name" value="Toll_tir_struct_dom_sf"/>
</dbReference>
<dbReference type="InterPro" id="IPR042342">
    <property type="entry name" value="TTC22"/>
</dbReference>
<feature type="compositionally biased region" description="Acidic residues" evidence="1">
    <location>
        <begin position="191"/>
        <end position="209"/>
    </location>
</feature>
<dbReference type="Gene3D" id="3.40.50.10140">
    <property type="entry name" value="Toll/interleukin-1 receptor homology (TIR) domain"/>
    <property type="match status" value="1"/>
</dbReference>
<dbReference type="PANTHER" id="PTHR16253:SF0">
    <property type="entry name" value="TETRATRICOPEPTIDE REPEAT PROTEIN 22"/>
    <property type="match status" value="1"/>
</dbReference>
<evidence type="ECO:0000313" key="3">
    <source>
        <dbReference type="EnsemblMetazoa" id="CLYHEMP012406.1"/>
    </source>
</evidence>
<reference evidence="3" key="1">
    <citation type="submission" date="2021-01" db="UniProtKB">
        <authorList>
            <consortium name="EnsemblMetazoa"/>
        </authorList>
    </citation>
    <scope>IDENTIFICATION</scope>
</reference>
<dbReference type="PANTHER" id="PTHR16253">
    <property type="entry name" value="TETRATRICOPEPTIDE REPEAT PROTEIN 22"/>
    <property type="match status" value="1"/>
</dbReference>
<evidence type="ECO:0000256" key="1">
    <source>
        <dbReference type="SAM" id="MobiDB-lite"/>
    </source>
</evidence>
<name>A0A7M5VH14_9CNID</name>
<keyword evidence="4" id="KW-1185">Reference proteome</keyword>
<feature type="domain" description="TIR" evidence="2">
    <location>
        <begin position="1"/>
        <end position="138"/>
    </location>
</feature>
<organism evidence="3 4">
    <name type="scientific">Clytia hemisphaerica</name>
    <dbReference type="NCBI Taxonomy" id="252671"/>
    <lineage>
        <taxon>Eukaryota</taxon>
        <taxon>Metazoa</taxon>
        <taxon>Cnidaria</taxon>
        <taxon>Hydrozoa</taxon>
        <taxon>Hydroidolina</taxon>
        <taxon>Leptothecata</taxon>
        <taxon>Obeliida</taxon>
        <taxon>Clytiidae</taxon>
        <taxon>Clytia</taxon>
    </lineage>
</organism>
<dbReference type="SUPFAM" id="SSF52200">
    <property type="entry name" value="Toll/Interleukin receptor TIR domain"/>
    <property type="match status" value="1"/>
</dbReference>
<accession>A0A7M5VH14</accession>
<feature type="region of interest" description="Disordered" evidence="1">
    <location>
        <begin position="185"/>
        <end position="213"/>
    </location>
</feature>
<dbReference type="Pfam" id="PF13676">
    <property type="entry name" value="TIR_2"/>
    <property type="match status" value="1"/>
</dbReference>
<dbReference type="OrthoDB" id="5949550at2759"/>